<dbReference type="InterPro" id="IPR028994">
    <property type="entry name" value="Integrin_alpha_N"/>
</dbReference>
<proteinExistence type="predicted"/>
<dbReference type="PANTHER" id="PTHR33734">
    <property type="entry name" value="LYSM DOMAIN-CONTAINING GPI-ANCHORED PROTEIN 2"/>
    <property type="match status" value="1"/>
</dbReference>
<dbReference type="GO" id="GO:0016787">
    <property type="term" value="F:hydrolase activity"/>
    <property type="evidence" value="ECO:0007669"/>
    <property type="project" value="UniProtKB-KW"/>
</dbReference>
<organism evidence="2">
    <name type="scientific">anaerobic digester metagenome</name>
    <dbReference type="NCBI Taxonomy" id="1263854"/>
    <lineage>
        <taxon>unclassified sequences</taxon>
        <taxon>metagenomes</taxon>
        <taxon>ecological metagenomes</taxon>
    </lineage>
</organism>
<dbReference type="SUPFAM" id="SSF54106">
    <property type="entry name" value="LysM domain"/>
    <property type="match status" value="1"/>
</dbReference>
<dbReference type="PANTHER" id="PTHR33734:SF22">
    <property type="entry name" value="MEMBRANE-BOUND LYTIC MUREIN TRANSGLYCOSYLASE D"/>
    <property type="match status" value="1"/>
</dbReference>
<accession>A0A485M1B1</accession>
<dbReference type="Gene3D" id="3.10.350.10">
    <property type="entry name" value="LysM domain"/>
    <property type="match status" value="1"/>
</dbReference>
<evidence type="ECO:0000313" key="2">
    <source>
        <dbReference type="EMBL" id="VFU14210.1"/>
    </source>
</evidence>
<dbReference type="PROSITE" id="PS51782">
    <property type="entry name" value="LYSM"/>
    <property type="match status" value="1"/>
</dbReference>
<gene>
    <name evidence="2" type="primary">lytN</name>
    <name evidence="2" type="ORF">SCFA_2460004</name>
</gene>
<sequence>MPLVTAEMVFSLFGLNDRVQVDWGRVTGAGEDLIAAAGSRVSLFTASNTGYVLSSQVDAGGQILSLAAGLPISSGAAENIVLGLEDRVVLYGSRQGALVHLAETQPEPGARFADVALADLDGDGREEVIAAPEGMSSLFFYRLFGQTDAELRLELLAIRVLPGPAQMVAIFRRAENSTPVVAVAYRRNSSSGLLTLIFTERGFAEGPALAELPALVMSLTAGDLRTGPGEEPAWGGSDGFLRILEADGALTSVFTSDNLGSGIPALTAGRLAGEGTVTLVAGTPEGYLFGYRSPVENSAPDWAVRAGSPVNDLAVSGEGRLGLGTADGGVQVWVFSGHNSLIHTVRSGETLFTIAGRYGTTVQAIVDANMITDPGMIFPGQKLRIP</sequence>
<evidence type="ECO:0000259" key="1">
    <source>
        <dbReference type="PROSITE" id="PS51782"/>
    </source>
</evidence>
<dbReference type="InterPro" id="IPR018392">
    <property type="entry name" value="LysM"/>
</dbReference>
<dbReference type="InterPro" id="IPR036779">
    <property type="entry name" value="LysM_dom_sf"/>
</dbReference>
<reference evidence="2" key="1">
    <citation type="submission" date="2019-03" db="EMBL/GenBank/DDBJ databases">
        <authorList>
            <person name="Hao L."/>
        </authorList>
    </citation>
    <scope>NUCLEOTIDE SEQUENCE</scope>
</reference>
<keyword evidence="2" id="KW-0378">Hydrolase</keyword>
<dbReference type="SMART" id="SM00257">
    <property type="entry name" value="LysM"/>
    <property type="match status" value="1"/>
</dbReference>
<protein>
    <submittedName>
        <fullName evidence="2">Putative cell wall hydrolase LytN</fullName>
        <ecNumber evidence="2">3.-.-.-</ecNumber>
    </submittedName>
</protein>
<dbReference type="CDD" id="cd00118">
    <property type="entry name" value="LysM"/>
    <property type="match status" value="1"/>
</dbReference>
<feature type="domain" description="LysM" evidence="1">
    <location>
        <begin position="341"/>
        <end position="385"/>
    </location>
</feature>
<dbReference type="EC" id="3.-.-.-" evidence="2"/>
<dbReference type="AlphaFoldDB" id="A0A485M1B1"/>
<dbReference type="SUPFAM" id="SSF69318">
    <property type="entry name" value="Integrin alpha N-terminal domain"/>
    <property type="match status" value="2"/>
</dbReference>
<dbReference type="EMBL" id="CAADRN010000164">
    <property type="protein sequence ID" value="VFU14210.1"/>
    <property type="molecule type" value="Genomic_DNA"/>
</dbReference>
<dbReference type="GO" id="GO:0008932">
    <property type="term" value="F:lytic endotransglycosylase activity"/>
    <property type="evidence" value="ECO:0007669"/>
    <property type="project" value="TreeGrafter"/>
</dbReference>
<dbReference type="Pfam" id="PF01476">
    <property type="entry name" value="LysM"/>
    <property type="match status" value="1"/>
</dbReference>
<name>A0A485M1B1_9ZZZZ</name>